<keyword evidence="4" id="KW-0285">Flavoprotein</keyword>
<protein>
    <recommendedName>
        <fullName evidence="3">FAD:protein FMN transferase</fullName>
        <ecNumber evidence="2">2.7.1.180</ecNumber>
    </recommendedName>
    <alternativeName>
        <fullName evidence="9">Flavin transferase</fullName>
    </alternativeName>
</protein>
<evidence type="ECO:0000256" key="7">
    <source>
        <dbReference type="ARBA" id="ARBA00022827"/>
    </source>
</evidence>
<dbReference type="EC" id="2.7.1.180" evidence="2"/>
<evidence type="ECO:0000256" key="5">
    <source>
        <dbReference type="ARBA" id="ARBA00022679"/>
    </source>
</evidence>
<proteinExistence type="predicted"/>
<dbReference type="EMBL" id="BOOR01000051">
    <property type="protein sequence ID" value="GII57459.1"/>
    <property type="molecule type" value="Genomic_DNA"/>
</dbReference>
<dbReference type="PANTHER" id="PTHR30040:SF2">
    <property type="entry name" value="FAD:PROTEIN FMN TRANSFERASE"/>
    <property type="match status" value="1"/>
</dbReference>
<evidence type="ECO:0000256" key="8">
    <source>
        <dbReference type="ARBA" id="ARBA00022842"/>
    </source>
</evidence>
<dbReference type="Proteomes" id="UP000605992">
    <property type="component" value="Unassembled WGS sequence"/>
</dbReference>
<evidence type="ECO:0000313" key="12">
    <source>
        <dbReference type="Proteomes" id="UP000605992"/>
    </source>
</evidence>
<evidence type="ECO:0000256" key="3">
    <source>
        <dbReference type="ARBA" id="ARBA00016337"/>
    </source>
</evidence>
<name>A0A8J3V477_9ACTN</name>
<keyword evidence="7" id="KW-0274">FAD</keyword>
<dbReference type="RefSeq" id="WP_239119451.1">
    <property type="nucleotide sequence ID" value="NZ_BOOR01000051.1"/>
</dbReference>
<dbReference type="InterPro" id="IPR024932">
    <property type="entry name" value="ApbE"/>
</dbReference>
<comment type="caution">
    <text evidence="11">The sequence shown here is derived from an EMBL/GenBank/DDBJ whole genome shotgun (WGS) entry which is preliminary data.</text>
</comment>
<organism evidence="11 12">
    <name type="scientific">Planotetraspora thailandica</name>
    <dbReference type="NCBI Taxonomy" id="487172"/>
    <lineage>
        <taxon>Bacteria</taxon>
        <taxon>Bacillati</taxon>
        <taxon>Actinomycetota</taxon>
        <taxon>Actinomycetes</taxon>
        <taxon>Streptosporangiales</taxon>
        <taxon>Streptosporangiaceae</taxon>
        <taxon>Planotetraspora</taxon>
    </lineage>
</organism>
<comment type="cofactor">
    <cofactor evidence="1">
        <name>Mg(2+)</name>
        <dbReference type="ChEBI" id="CHEBI:18420"/>
    </cofactor>
</comment>
<dbReference type="GO" id="GO:0016740">
    <property type="term" value="F:transferase activity"/>
    <property type="evidence" value="ECO:0007669"/>
    <property type="project" value="UniProtKB-KW"/>
</dbReference>
<keyword evidence="6" id="KW-0479">Metal-binding</keyword>
<evidence type="ECO:0000313" key="11">
    <source>
        <dbReference type="EMBL" id="GII57459.1"/>
    </source>
</evidence>
<evidence type="ECO:0000256" key="9">
    <source>
        <dbReference type="ARBA" id="ARBA00031306"/>
    </source>
</evidence>
<dbReference type="PANTHER" id="PTHR30040">
    <property type="entry name" value="THIAMINE BIOSYNTHESIS LIPOPROTEIN APBE"/>
    <property type="match status" value="1"/>
</dbReference>
<dbReference type="GO" id="GO:0046872">
    <property type="term" value="F:metal ion binding"/>
    <property type="evidence" value="ECO:0007669"/>
    <property type="project" value="UniProtKB-KW"/>
</dbReference>
<accession>A0A8J3V477</accession>
<evidence type="ECO:0000256" key="1">
    <source>
        <dbReference type="ARBA" id="ARBA00001946"/>
    </source>
</evidence>
<gene>
    <name evidence="11" type="ORF">Pth03_58480</name>
</gene>
<evidence type="ECO:0000256" key="4">
    <source>
        <dbReference type="ARBA" id="ARBA00022630"/>
    </source>
</evidence>
<reference evidence="11" key="1">
    <citation type="submission" date="2021-01" db="EMBL/GenBank/DDBJ databases">
        <title>Whole genome shotgun sequence of Planotetraspora thailandica NBRC 104271.</title>
        <authorList>
            <person name="Komaki H."/>
            <person name="Tamura T."/>
        </authorList>
    </citation>
    <scope>NUCLEOTIDE SEQUENCE</scope>
    <source>
        <strain evidence="11">NBRC 104271</strain>
    </source>
</reference>
<evidence type="ECO:0000256" key="6">
    <source>
        <dbReference type="ARBA" id="ARBA00022723"/>
    </source>
</evidence>
<evidence type="ECO:0000256" key="2">
    <source>
        <dbReference type="ARBA" id="ARBA00011955"/>
    </source>
</evidence>
<dbReference type="AlphaFoldDB" id="A0A8J3V477"/>
<sequence>MTRHAEHVMGTVVSFDVRTGHSPEGLSAAVEWLHQVDAVFSTYRRGSAVSRLDRGETTVAACPPEVAEILALCGKVSRVSGGYFTTRPAGRLDPSAMVKGWAIERASRIITEAGATDHCVNGGGDVQLTGSAAPDRPWRIGVAHPLRPGELVAVVTGKGIAVATSGTAERGAHIVDPHTGRPATALASITLVGQSLTLTDAYATAAFAMGDAARDWVEALDGYEAFAVTSSGRIWHTSGFPRFTA</sequence>
<keyword evidence="5 11" id="KW-0808">Transferase</keyword>
<dbReference type="Pfam" id="PF02424">
    <property type="entry name" value="ApbE"/>
    <property type="match status" value="2"/>
</dbReference>
<evidence type="ECO:0000256" key="10">
    <source>
        <dbReference type="ARBA" id="ARBA00048540"/>
    </source>
</evidence>
<comment type="catalytic activity">
    <reaction evidence="10">
        <text>L-threonyl-[protein] + FAD = FMN-L-threonyl-[protein] + AMP + H(+)</text>
        <dbReference type="Rhea" id="RHEA:36847"/>
        <dbReference type="Rhea" id="RHEA-COMP:11060"/>
        <dbReference type="Rhea" id="RHEA-COMP:11061"/>
        <dbReference type="ChEBI" id="CHEBI:15378"/>
        <dbReference type="ChEBI" id="CHEBI:30013"/>
        <dbReference type="ChEBI" id="CHEBI:57692"/>
        <dbReference type="ChEBI" id="CHEBI:74257"/>
        <dbReference type="ChEBI" id="CHEBI:456215"/>
        <dbReference type="EC" id="2.7.1.180"/>
    </reaction>
</comment>
<dbReference type="InterPro" id="IPR003374">
    <property type="entry name" value="ApbE-like_sf"/>
</dbReference>
<keyword evidence="12" id="KW-1185">Reference proteome</keyword>
<dbReference type="SUPFAM" id="SSF143631">
    <property type="entry name" value="ApbE-like"/>
    <property type="match status" value="1"/>
</dbReference>
<dbReference type="Gene3D" id="3.10.520.10">
    <property type="entry name" value="ApbE-like domains"/>
    <property type="match status" value="2"/>
</dbReference>
<keyword evidence="8" id="KW-0460">Magnesium</keyword>